<dbReference type="FunFam" id="3.40.630.10:FF:000040">
    <property type="entry name" value="zinc carboxypeptidase"/>
    <property type="match status" value="1"/>
</dbReference>
<evidence type="ECO:0000256" key="14">
    <source>
        <dbReference type="ARBA" id="ARBA00069039"/>
    </source>
</evidence>
<evidence type="ECO:0000256" key="8">
    <source>
        <dbReference type="ARBA" id="ARBA00022729"/>
    </source>
</evidence>
<dbReference type="PANTHER" id="PTHR11705">
    <property type="entry name" value="PROTEASE FAMILY M14 CARBOXYPEPTIDASE A,B"/>
    <property type="match status" value="1"/>
</dbReference>
<evidence type="ECO:0000256" key="11">
    <source>
        <dbReference type="ARBA" id="ARBA00023049"/>
    </source>
</evidence>
<dbReference type="GO" id="GO:0004181">
    <property type="term" value="F:metallocarboxypeptidase activity"/>
    <property type="evidence" value="ECO:0007669"/>
    <property type="project" value="InterPro"/>
</dbReference>
<dbReference type="CDD" id="cd03860">
    <property type="entry name" value="M14_CP_A-B_like"/>
    <property type="match status" value="1"/>
</dbReference>
<accession>A0AAW1IY81</accession>
<dbReference type="SUPFAM" id="SSF54897">
    <property type="entry name" value="Protease propeptides/inhibitors"/>
    <property type="match status" value="1"/>
</dbReference>
<proteinExistence type="inferred from homology"/>
<dbReference type="GO" id="GO:0006508">
    <property type="term" value="P:proteolysis"/>
    <property type="evidence" value="ECO:0007669"/>
    <property type="project" value="UniProtKB-KW"/>
</dbReference>
<keyword evidence="12" id="KW-1015">Disulfide bond</keyword>
<dbReference type="PRINTS" id="PR00765">
    <property type="entry name" value="CRBOXYPTASEA"/>
</dbReference>
<evidence type="ECO:0000256" key="3">
    <source>
        <dbReference type="ARBA" id="ARBA00005988"/>
    </source>
</evidence>
<reference evidence="18 19" key="2">
    <citation type="journal article" date="2024" name="BMC Genomics">
        <title>De novo assembly and annotation of Popillia japonica's genome with initial clues to its potential as an invasive pest.</title>
        <authorList>
            <person name="Cucini C."/>
            <person name="Boschi S."/>
            <person name="Funari R."/>
            <person name="Cardaioli E."/>
            <person name="Iannotti N."/>
            <person name="Marturano G."/>
            <person name="Paoli F."/>
            <person name="Bruttini M."/>
            <person name="Carapelli A."/>
            <person name="Frati F."/>
            <person name="Nardi F."/>
        </authorList>
    </citation>
    <scope>NUCLEOTIDE SEQUENCE [LARGE SCALE GENOMIC DNA]</scope>
    <source>
        <strain evidence="18">DMR45628</strain>
    </source>
</reference>
<comment type="caution">
    <text evidence="18">The sequence shown here is derived from an EMBL/GenBank/DDBJ whole genome shotgun (WGS) entry which is preliminary data.</text>
</comment>
<dbReference type="Gene3D" id="3.40.630.10">
    <property type="entry name" value="Zn peptidases"/>
    <property type="match status" value="1"/>
</dbReference>
<evidence type="ECO:0000259" key="17">
    <source>
        <dbReference type="PROSITE" id="PS52035"/>
    </source>
</evidence>
<name>A0AAW1IY81_POPJA</name>
<feature type="active site" description="Proton donor/acceptor" evidence="15">
    <location>
        <position position="375"/>
    </location>
</feature>
<keyword evidence="8 16" id="KW-0732">Signal</keyword>
<evidence type="ECO:0000256" key="5">
    <source>
        <dbReference type="ARBA" id="ARBA00022645"/>
    </source>
</evidence>
<keyword evidence="6" id="KW-0645">Protease</keyword>
<dbReference type="EMBL" id="JASPKY010000491">
    <property type="protein sequence ID" value="KAK9695139.1"/>
    <property type="molecule type" value="Genomic_DNA"/>
</dbReference>
<keyword evidence="11" id="KW-0482">Metalloprotease</keyword>
<keyword evidence="9" id="KW-0378">Hydrolase</keyword>
<evidence type="ECO:0000256" key="6">
    <source>
        <dbReference type="ARBA" id="ARBA00022670"/>
    </source>
</evidence>
<comment type="cofactor">
    <cofactor evidence="1">
        <name>Zn(2+)</name>
        <dbReference type="ChEBI" id="CHEBI:29105"/>
    </cofactor>
</comment>
<dbReference type="InterPro" id="IPR003146">
    <property type="entry name" value="M14A_act_pep"/>
</dbReference>
<evidence type="ECO:0000256" key="1">
    <source>
        <dbReference type="ARBA" id="ARBA00001947"/>
    </source>
</evidence>
<evidence type="ECO:0000256" key="4">
    <source>
        <dbReference type="ARBA" id="ARBA00022525"/>
    </source>
</evidence>
<dbReference type="Pfam" id="PF00246">
    <property type="entry name" value="Peptidase_M14"/>
    <property type="match status" value="1"/>
</dbReference>
<evidence type="ECO:0000256" key="10">
    <source>
        <dbReference type="ARBA" id="ARBA00022833"/>
    </source>
</evidence>
<dbReference type="EMBL" id="JASPKY010000491">
    <property type="protein sequence ID" value="KAK9695138.1"/>
    <property type="molecule type" value="Genomic_DNA"/>
</dbReference>
<dbReference type="SMART" id="SM00631">
    <property type="entry name" value="Zn_pept"/>
    <property type="match status" value="1"/>
</dbReference>
<dbReference type="AlphaFoldDB" id="A0AAW1IY81"/>
<dbReference type="GO" id="GO:0008270">
    <property type="term" value="F:zinc ion binding"/>
    <property type="evidence" value="ECO:0007669"/>
    <property type="project" value="InterPro"/>
</dbReference>
<feature type="signal peptide" evidence="16">
    <location>
        <begin position="1"/>
        <end position="16"/>
    </location>
</feature>
<evidence type="ECO:0000256" key="7">
    <source>
        <dbReference type="ARBA" id="ARBA00022723"/>
    </source>
</evidence>
<dbReference type="Proteomes" id="UP001458880">
    <property type="component" value="Unassembled WGS sequence"/>
</dbReference>
<evidence type="ECO:0000256" key="2">
    <source>
        <dbReference type="ARBA" id="ARBA00004613"/>
    </source>
</evidence>
<evidence type="ECO:0000256" key="13">
    <source>
        <dbReference type="ARBA" id="ARBA00057299"/>
    </source>
</evidence>
<comment type="subcellular location">
    <subcellularLocation>
        <location evidence="2">Secreted</location>
    </subcellularLocation>
</comment>
<evidence type="ECO:0000256" key="9">
    <source>
        <dbReference type="ARBA" id="ARBA00022801"/>
    </source>
</evidence>
<feature type="domain" description="Peptidase M14" evidence="17">
    <location>
        <begin position="118"/>
        <end position="409"/>
    </location>
</feature>
<evidence type="ECO:0000313" key="19">
    <source>
        <dbReference type="Proteomes" id="UP001458880"/>
    </source>
</evidence>
<sequence>MKVALLLSALCAVIAAEFVLYEGFKVYQIRPTHEDHLDFLASYTNNEDFDFWEGSKILGLPTTVMVHPSSQDSFTQALNQRKIPYSVLIQNVERAVQAERQSQNQAPRTNEKRISFTQYYRYADIQAYLAELAENYPDIVELEFFQTTYYANELEVIKIGQGGADRPIIFIECGIHAREWIAPATCLYIIQELVENEDNRNMIENLDWYLVPVLNPDGYEYTHTNERLWRKTRKPNEGSTCIGVDGNRNFGYHWGEQGASTNPCSETFAGSAAFDQLETLGLSNLASRYGNQIRLFLTIHSYGQYILYPWGFTGDYSENVEEQHELAVQMDEAIAAVNGTRYTIGSSYNVLYASSGSSRDWFAGALGVAFSYTIELPGGGQYGFDLPASRILGVVTETFEGIKVAQSFIENNEIESRLRHGILFWRRLRYSENCLFQRDRIKIKAWDIVLEDIRKCRQGSGSTKSNNKNNGESTI</sequence>
<feature type="chain" id="PRO_5044717829" description="Zinc carboxypeptidase A 1" evidence="16">
    <location>
        <begin position="17"/>
        <end position="475"/>
    </location>
</feature>
<dbReference type="PROSITE" id="PS00132">
    <property type="entry name" value="CARBOXYPEPT_ZN_1"/>
    <property type="match status" value="1"/>
</dbReference>
<comment type="function">
    <text evidence="13">Involved in the digestion of the blood meal.</text>
</comment>
<keyword evidence="4" id="KW-0964">Secreted</keyword>
<dbReference type="PANTHER" id="PTHR11705:SF140">
    <property type="entry name" value="FI02848P-RELATED"/>
    <property type="match status" value="1"/>
</dbReference>
<dbReference type="InterPro" id="IPR057246">
    <property type="entry name" value="CARBOXYPEPT_ZN_1"/>
</dbReference>
<keyword evidence="5 18" id="KW-0121">Carboxypeptidase</keyword>
<gene>
    <name evidence="18" type="ORF">QE152_g33089</name>
</gene>
<dbReference type="Gene3D" id="3.30.70.340">
    <property type="entry name" value="Metallocarboxypeptidase-like"/>
    <property type="match status" value="1"/>
</dbReference>
<dbReference type="InterPro" id="IPR036990">
    <property type="entry name" value="M14A-like_propep"/>
</dbReference>
<evidence type="ECO:0000313" key="18">
    <source>
        <dbReference type="EMBL" id="KAK9695138.1"/>
    </source>
</evidence>
<reference evidence="18" key="1">
    <citation type="submission" date="2023-05" db="EMBL/GenBank/DDBJ databases">
        <authorList>
            <person name="Nardi F."/>
            <person name="Carapelli A."/>
            <person name="Cucini C."/>
        </authorList>
    </citation>
    <scope>NUCLEOTIDE SEQUENCE</scope>
    <source>
        <strain evidence="18">DMR45628</strain>
        <tissue evidence="18">Testes</tissue>
    </source>
</reference>
<keyword evidence="10" id="KW-0862">Zinc</keyword>
<dbReference type="SUPFAM" id="SSF53187">
    <property type="entry name" value="Zn-dependent exopeptidases"/>
    <property type="match status" value="1"/>
</dbReference>
<evidence type="ECO:0000256" key="16">
    <source>
        <dbReference type="SAM" id="SignalP"/>
    </source>
</evidence>
<comment type="similarity">
    <text evidence="3 15">Belongs to the peptidase M14 family.</text>
</comment>
<protein>
    <recommendedName>
        <fullName evidence="14">Zinc carboxypeptidase A 1</fullName>
    </recommendedName>
</protein>
<evidence type="ECO:0000256" key="12">
    <source>
        <dbReference type="ARBA" id="ARBA00023157"/>
    </source>
</evidence>
<dbReference type="PROSITE" id="PS52035">
    <property type="entry name" value="PEPTIDASE_M14"/>
    <property type="match status" value="1"/>
</dbReference>
<dbReference type="InterPro" id="IPR000834">
    <property type="entry name" value="Peptidase_M14"/>
</dbReference>
<dbReference type="FunFam" id="3.30.70.340:FF:000002">
    <property type="entry name" value="Carboxypeptidase A"/>
    <property type="match status" value="1"/>
</dbReference>
<keyword evidence="19" id="KW-1185">Reference proteome</keyword>
<dbReference type="GO" id="GO:0005615">
    <property type="term" value="C:extracellular space"/>
    <property type="evidence" value="ECO:0007669"/>
    <property type="project" value="TreeGrafter"/>
</dbReference>
<dbReference type="Pfam" id="PF02244">
    <property type="entry name" value="Propep_M14"/>
    <property type="match status" value="1"/>
</dbReference>
<organism evidence="18 19">
    <name type="scientific">Popillia japonica</name>
    <name type="common">Japanese beetle</name>
    <dbReference type="NCBI Taxonomy" id="7064"/>
    <lineage>
        <taxon>Eukaryota</taxon>
        <taxon>Metazoa</taxon>
        <taxon>Ecdysozoa</taxon>
        <taxon>Arthropoda</taxon>
        <taxon>Hexapoda</taxon>
        <taxon>Insecta</taxon>
        <taxon>Pterygota</taxon>
        <taxon>Neoptera</taxon>
        <taxon>Endopterygota</taxon>
        <taxon>Coleoptera</taxon>
        <taxon>Polyphaga</taxon>
        <taxon>Scarabaeiformia</taxon>
        <taxon>Scarabaeidae</taxon>
        <taxon>Rutelinae</taxon>
        <taxon>Popillia</taxon>
    </lineage>
</organism>
<evidence type="ECO:0000256" key="15">
    <source>
        <dbReference type="PROSITE-ProRule" id="PRU01379"/>
    </source>
</evidence>
<keyword evidence="7" id="KW-0479">Metal-binding</keyword>